<dbReference type="Proteomes" id="UP001202961">
    <property type="component" value="Unassembled WGS sequence"/>
</dbReference>
<keyword evidence="3" id="KW-0378">Hydrolase</keyword>
<keyword evidence="4" id="KW-1185">Reference proteome</keyword>
<dbReference type="SUPFAM" id="SSF53474">
    <property type="entry name" value="alpha/beta-Hydrolases"/>
    <property type="match status" value="1"/>
</dbReference>
<dbReference type="Pfam" id="PF12697">
    <property type="entry name" value="Abhydrolase_6"/>
    <property type="match status" value="1"/>
</dbReference>
<dbReference type="InterPro" id="IPR029058">
    <property type="entry name" value="AB_hydrolase_fold"/>
</dbReference>
<accession>A0ABT0UEH9</accession>
<evidence type="ECO:0000313" key="4">
    <source>
        <dbReference type="Proteomes" id="UP001202961"/>
    </source>
</evidence>
<feature type="domain" description="AB hydrolase-1" evidence="2">
    <location>
        <begin position="47"/>
        <end position="147"/>
    </location>
</feature>
<evidence type="ECO:0000259" key="2">
    <source>
        <dbReference type="Pfam" id="PF12697"/>
    </source>
</evidence>
<dbReference type="Gene3D" id="3.40.50.1820">
    <property type="entry name" value="alpha/beta hydrolase"/>
    <property type="match status" value="1"/>
</dbReference>
<dbReference type="GO" id="GO:0016787">
    <property type="term" value="F:hydrolase activity"/>
    <property type="evidence" value="ECO:0007669"/>
    <property type="project" value="UniProtKB-KW"/>
</dbReference>
<proteinExistence type="predicted"/>
<evidence type="ECO:0000256" key="1">
    <source>
        <dbReference type="SAM" id="SignalP"/>
    </source>
</evidence>
<gene>
    <name evidence="3" type="ORF">NB063_28930</name>
</gene>
<name>A0ABT0UEH9_9BACT</name>
<organism evidence="3 4">
    <name type="scientific">Aporhodopirellula aestuarii</name>
    <dbReference type="NCBI Taxonomy" id="2950107"/>
    <lineage>
        <taxon>Bacteria</taxon>
        <taxon>Pseudomonadati</taxon>
        <taxon>Planctomycetota</taxon>
        <taxon>Planctomycetia</taxon>
        <taxon>Pirellulales</taxon>
        <taxon>Pirellulaceae</taxon>
        <taxon>Aporhodopirellula</taxon>
    </lineage>
</organism>
<dbReference type="InterPro" id="IPR000073">
    <property type="entry name" value="AB_hydrolase_1"/>
</dbReference>
<evidence type="ECO:0000313" key="3">
    <source>
        <dbReference type="EMBL" id="MCM2374666.1"/>
    </source>
</evidence>
<keyword evidence="1" id="KW-0732">Signal</keyword>
<comment type="caution">
    <text evidence="3">The sequence shown here is derived from an EMBL/GenBank/DDBJ whole genome shotgun (WGS) entry which is preliminary data.</text>
</comment>
<dbReference type="EMBL" id="JAMQBK010000096">
    <property type="protein sequence ID" value="MCM2374666.1"/>
    <property type="molecule type" value="Genomic_DNA"/>
</dbReference>
<reference evidence="3 4" key="1">
    <citation type="journal article" date="2022" name="Syst. Appl. Microbiol.">
        <title>Rhodopirellula aestuarii sp. nov., a novel member of the genus Rhodopirellula isolated from brackish sediments collected in the Tagus River estuary, Portugal.</title>
        <authorList>
            <person name="Vitorino I.R."/>
            <person name="Klimek D."/>
            <person name="Calusinska M."/>
            <person name="Lobo-da-Cunha A."/>
            <person name="Vasconcelos V."/>
            <person name="Lage O.M."/>
        </authorList>
    </citation>
    <scope>NUCLEOTIDE SEQUENCE [LARGE SCALE GENOMIC DNA]</scope>
    <source>
        <strain evidence="3 4">ICT_H3.1</strain>
    </source>
</reference>
<sequence length="290" mass="31701">MKARSRATAGKPAAWKLAFSTLAFVAGVTTCCNCLPDAGRKQPTRLIILVPGTFSKNSEWSRVDVPVPTLAKSLRQQLRTTDSLVAFQWSGQLSHQARLDAAIQLADYVANQRPQFDEIHLVGHSYGGSVALAASGQLNERVESVICLGTPHVYVKCCASSEPMNLPVYCPPSTLENVYRIITIDDVDDRVVDEISNALLCGVTERQALDATKPWELPFGEITPAEAKPTSTQRLFESSNVFASRDFKFADVQIVIDHNQAHLLGITPHTRLHDPAISQLLLRVISLGGE</sequence>
<feature type="signal peptide" evidence="1">
    <location>
        <begin position="1"/>
        <end position="25"/>
    </location>
</feature>
<protein>
    <submittedName>
        <fullName evidence="3">Alpha/beta hydrolase</fullName>
    </submittedName>
</protein>
<feature type="chain" id="PRO_5045685838" evidence="1">
    <location>
        <begin position="26"/>
        <end position="290"/>
    </location>
</feature>
<dbReference type="RefSeq" id="WP_250932671.1">
    <property type="nucleotide sequence ID" value="NZ_JAMQBK010000096.1"/>
</dbReference>